<dbReference type="GO" id="GO:0008270">
    <property type="term" value="F:zinc ion binding"/>
    <property type="evidence" value="ECO:0007669"/>
    <property type="project" value="UniProtKB-KW"/>
</dbReference>
<feature type="domain" description="Xylanolytic transcriptional activator regulatory" evidence="7">
    <location>
        <begin position="61"/>
        <end position="350"/>
    </location>
</feature>
<organism evidence="8 9">
    <name type="scientific">Aplosporella prunicola CBS 121167</name>
    <dbReference type="NCBI Taxonomy" id="1176127"/>
    <lineage>
        <taxon>Eukaryota</taxon>
        <taxon>Fungi</taxon>
        <taxon>Dikarya</taxon>
        <taxon>Ascomycota</taxon>
        <taxon>Pezizomycotina</taxon>
        <taxon>Dothideomycetes</taxon>
        <taxon>Dothideomycetes incertae sedis</taxon>
        <taxon>Botryosphaeriales</taxon>
        <taxon>Aplosporellaceae</taxon>
        <taxon>Aplosporella</taxon>
    </lineage>
</organism>
<dbReference type="RefSeq" id="XP_033392808.1">
    <property type="nucleotide sequence ID" value="XM_033535063.1"/>
</dbReference>
<keyword evidence="4" id="KW-0863">Zinc-finger</keyword>
<dbReference type="GeneID" id="54292557"/>
<dbReference type="OrthoDB" id="654211at2759"/>
<evidence type="ECO:0000256" key="6">
    <source>
        <dbReference type="ARBA" id="ARBA00023242"/>
    </source>
</evidence>
<evidence type="ECO:0000256" key="3">
    <source>
        <dbReference type="ARBA" id="ARBA00022737"/>
    </source>
</evidence>
<comment type="subcellular location">
    <subcellularLocation>
        <location evidence="1">Nucleus</location>
    </subcellularLocation>
</comment>
<dbReference type="GO" id="GO:0000981">
    <property type="term" value="F:DNA-binding transcription factor activity, RNA polymerase II-specific"/>
    <property type="evidence" value="ECO:0007669"/>
    <property type="project" value="InterPro"/>
</dbReference>
<accession>A0A6A6AZ79</accession>
<dbReference type="GO" id="GO:0000785">
    <property type="term" value="C:chromatin"/>
    <property type="evidence" value="ECO:0007669"/>
    <property type="project" value="TreeGrafter"/>
</dbReference>
<keyword evidence="5" id="KW-0862">Zinc</keyword>
<keyword evidence="9" id="KW-1185">Reference proteome</keyword>
<evidence type="ECO:0000256" key="1">
    <source>
        <dbReference type="ARBA" id="ARBA00004123"/>
    </source>
</evidence>
<dbReference type="GO" id="GO:0005634">
    <property type="term" value="C:nucleus"/>
    <property type="evidence" value="ECO:0007669"/>
    <property type="project" value="UniProtKB-SubCell"/>
</dbReference>
<keyword evidence="2" id="KW-0479">Metal-binding</keyword>
<protein>
    <recommendedName>
        <fullName evidence="7">Xylanolytic transcriptional activator regulatory domain-containing protein</fullName>
    </recommendedName>
</protein>
<dbReference type="EMBL" id="ML995507">
    <property type="protein sequence ID" value="KAF2137090.1"/>
    <property type="molecule type" value="Genomic_DNA"/>
</dbReference>
<dbReference type="Proteomes" id="UP000799438">
    <property type="component" value="Unassembled WGS sequence"/>
</dbReference>
<dbReference type="PANTHER" id="PTHR40626">
    <property type="entry name" value="MIP31509P"/>
    <property type="match status" value="1"/>
</dbReference>
<keyword evidence="6" id="KW-0539">Nucleus</keyword>
<evidence type="ECO:0000313" key="9">
    <source>
        <dbReference type="Proteomes" id="UP000799438"/>
    </source>
</evidence>
<evidence type="ECO:0000256" key="2">
    <source>
        <dbReference type="ARBA" id="ARBA00022723"/>
    </source>
</evidence>
<evidence type="ECO:0000259" key="7">
    <source>
        <dbReference type="Pfam" id="PF04082"/>
    </source>
</evidence>
<dbReference type="InterPro" id="IPR007219">
    <property type="entry name" value="XnlR_reg_dom"/>
</dbReference>
<evidence type="ECO:0000256" key="5">
    <source>
        <dbReference type="ARBA" id="ARBA00022833"/>
    </source>
</evidence>
<proteinExistence type="predicted"/>
<keyword evidence="3" id="KW-0677">Repeat</keyword>
<dbReference type="Pfam" id="PF04082">
    <property type="entry name" value="Fungal_trans"/>
    <property type="match status" value="1"/>
</dbReference>
<dbReference type="InterPro" id="IPR051059">
    <property type="entry name" value="VerF-like"/>
</dbReference>
<dbReference type="PANTHER" id="PTHR40626:SF10">
    <property type="entry name" value="C2H2-TYPE DOMAIN-CONTAINING PROTEIN"/>
    <property type="match status" value="1"/>
</dbReference>
<dbReference type="GO" id="GO:0000978">
    <property type="term" value="F:RNA polymerase II cis-regulatory region sequence-specific DNA binding"/>
    <property type="evidence" value="ECO:0007669"/>
    <property type="project" value="InterPro"/>
</dbReference>
<evidence type="ECO:0000313" key="8">
    <source>
        <dbReference type="EMBL" id="KAF2137090.1"/>
    </source>
</evidence>
<dbReference type="AlphaFoldDB" id="A0A6A6AZ79"/>
<evidence type="ECO:0000256" key="4">
    <source>
        <dbReference type="ARBA" id="ARBA00022771"/>
    </source>
</evidence>
<sequence length="565" mass="63125">MVPDGAAGDDDFHELKPLQLPWRVNEQQRIEYVEQVLPFEAVLGEFTVPSRLSISRYVAGFVDGFSHHFPVIHMPTFSITAVPNAPELVLAILAVGAQYRYETKAGIALYAASRAIIKCRIQRNELPDFHTVPFFHFSHPHTLPPDLPGTTRTILLLSTFSALQSDSTLLQESLSYRALLAYCVRQVGLSELAEEGTAAVYPQNWQSWAKAETHRRTALFAFCFLNLQEAAFGIPPVLHVRELVLLHLPSSCSEWLTDSEAAWLSARRKDTLVDVSFGHALKCVLKEGPADEAVPVLSPSGNYILVHALLQRIALARQLALSSGEMQGHQEQLRRADVEELEAAFDRWRQEWRRAPESVLSVLQTRDSLAFTATALYGLAHIRLHFPYLADAHFQTCDAEVVAKKIWEAPPPRRGPHLLRTLLHTVHALNVPVQLGVAYLARSQALLWSVQHAVAGFECAVFLSKWLCALAEDAESHVISIGLEREITGWVKRVVREASEIELVESAQLSSQRHQLIILAVAVVRLWASIFSASNAAWPFVRLVGEGLERYAELLEEKYSVTMSV</sequence>
<dbReference type="GO" id="GO:0006351">
    <property type="term" value="P:DNA-templated transcription"/>
    <property type="evidence" value="ECO:0007669"/>
    <property type="project" value="InterPro"/>
</dbReference>
<name>A0A6A6AZ79_9PEZI</name>
<dbReference type="CDD" id="cd12148">
    <property type="entry name" value="fungal_TF_MHR"/>
    <property type="match status" value="1"/>
</dbReference>
<reference evidence="8" key="1">
    <citation type="journal article" date="2020" name="Stud. Mycol.">
        <title>101 Dothideomycetes genomes: a test case for predicting lifestyles and emergence of pathogens.</title>
        <authorList>
            <person name="Haridas S."/>
            <person name="Albert R."/>
            <person name="Binder M."/>
            <person name="Bloem J."/>
            <person name="Labutti K."/>
            <person name="Salamov A."/>
            <person name="Andreopoulos B."/>
            <person name="Baker S."/>
            <person name="Barry K."/>
            <person name="Bills G."/>
            <person name="Bluhm B."/>
            <person name="Cannon C."/>
            <person name="Castanera R."/>
            <person name="Culley D."/>
            <person name="Daum C."/>
            <person name="Ezra D."/>
            <person name="Gonzalez J."/>
            <person name="Henrissat B."/>
            <person name="Kuo A."/>
            <person name="Liang C."/>
            <person name="Lipzen A."/>
            <person name="Lutzoni F."/>
            <person name="Magnuson J."/>
            <person name="Mondo S."/>
            <person name="Nolan M."/>
            <person name="Ohm R."/>
            <person name="Pangilinan J."/>
            <person name="Park H.-J."/>
            <person name="Ramirez L."/>
            <person name="Alfaro M."/>
            <person name="Sun H."/>
            <person name="Tritt A."/>
            <person name="Yoshinaga Y."/>
            <person name="Zwiers L.-H."/>
            <person name="Turgeon B."/>
            <person name="Goodwin S."/>
            <person name="Spatafora J."/>
            <person name="Crous P."/>
            <person name="Grigoriev I."/>
        </authorList>
    </citation>
    <scope>NUCLEOTIDE SEQUENCE</scope>
    <source>
        <strain evidence="8">CBS 121167</strain>
    </source>
</reference>
<gene>
    <name evidence="8" type="ORF">K452DRAFT_114190</name>
</gene>